<feature type="transmembrane region" description="Helical" evidence="8">
    <location>
        <begin position="596"/>
        <end position="616"/>
    </location>
</feature>
<feature type="transmembrane region" description="Helical" evidence="8">
    <location>
        <begin position="397"/>
        <end position="417"/>
    </location>
</feature>
<keyword evidence="6 8" id="KW-1133">Transmembrane helix</keyword>
<feature type="transmembrane region" description="Helical" evidence="8">
    <location>
        <begin position="571"/>
        <end position="590"/>
    </location>
</feature>
<dbReference type="OrthoDB" id="6494165at2759"/>
<feature type="transmembrane region" description="Helical" evidence="8">
    <location>
        <begin position="271"/>
        <end position="291"/>
    </location>
</feature>
<gene>
    <name evidence="10" type="primary">LOC113492727</name>
</gene>
<feature type="transmembrane region" description="Helical" evidence="8">
    <location>
        <begin position="491"/>
        <end position="516"/>
    </location>
</feature>
<name>A0A7E5VCY0_TRINI</name>
<accession>A0A7E5VCY0</accession>
<dbReference type="PROSITE" id="PS50267">
    <property type="entry name" value="NA_NEUROTRAN_SYMP_3"/>
    <property type="match status" value="1"/>
</dbReference>
<dbReference type="Proteomes" id="UP000322000">
    <property type="component" value="Chromosome 4"/>
</dbReference>
<keyword evidence="4 8" id="KW-0812">Transmembrane</keyword>
<sequence length="630" mass="70042">MTTSGKSGRHENSVETILTFDNRDLQSQWSVVWSTSHIPGVQEQTARQERMRVRGRRRLRIGSLALSALLTMHGRVPASALTGGVFGFALFLVVAVMSLANPLRHFEVYLGQWSVSGPGRAFRILPMLDGIGIAMCINAIVRAINCCAIAAIAALYVSHSVADAKLPFTYCRDFELKAYEPVMRDVKLLSLSRIPLDKAIIYPGEESSTVGLKHRAWRNVSLSKRRKPIRQVQICRETYSGHYPSIYSTPAYNYFYVEVVHLRSNFSLVHFNIPLVCAIAVIWLILWFIMILEKLVYGRLIWNNMAPWFVIIPWVWTLLVAFTAASNLTMYKTLRTILRLGAKDVIAGLADAFEVALYIHSVTVGTEIIHGKGLNYYASGHIDPALNNENVWHSVTVLLLTGFHTGGAALCALVDYIHPHNSGLYAMEESTLWVIPMYSKCTSMTGYSHLVTTLVFGGLTFSYMTVAFVLLKTALHTIFEYKVKLVFAEQVLVGGLMLTCMVITMIFATHGGIALLESVDSMMTGVAMPLVAVLELVSLLYVYRSHDFQSDARLATEDNACAARISIQWHIIPLVSLITLILKITTLVAAELPQRSMYLALAPLLALVVSVPLRAAHNAYTFLRPTPQTT</sequence>
<evidence type="ECO:0000256" key="3">
    <source>
        <dbReference type="ARBA" id="ARBA00022448"/>
    </source>
</evidence>
<evidence type="ECO:0000313" key="10">
    <source>
        <dbReference type="RefSeq" id="XP_026726154.1"/>
    </source>
</evidence>
<evidence type="ECO:0000256" key="2">
    <source>
        <dbReference type="ARBA" id="ARBA00006459"/>
    </source>
</evidence>
<dbReference type="PANTHER" id="PTHR11616">
    <property type="entry name" value="SODIUM/CHLORIDE DEPENDENT TRANSPORTER"/>
    <property type="match status" value="1"/>
</dbReference>
<dbReference type="InterPro" id="IPR037272">
    <property type="entry name" value="SNS_sf"/>
</dbReference>
<evidence type="ECO:0000256" key="6">
    <source>
        <dbReference type="ARBA" id="ARBA00022989"/>
    </source>
</evidence>
<dbReference type="InParanoid" id="A0A7E5VCY0"/>
<comment type="subcellular location">
    <subcellularLocation>
        <location evidence="1">Membrane</location>
        <topology evidence="1">Multi-pass membrane protein</topology>
    </subcellularLocation>
</comment>
<keyword evidence="7 8" id="KW-0472">Membrane</keyword>
<feature type="transmembrane region" description="Helical" evidence="8">
    <location>
        <begin position="447"/>
        <end position="471"/>
    </location>
</feature>
<dbReference type="RefSeq" id="XP_026726154.1">
    <property type="nucleotide sequence ID" value="XM_026870353.1"/>
</dbReference>
<dbReference type="KEGG" id="tnl:113492727"/>
<dbReference type="GO" id="GO:0015293">
    <property type="term" value="F:symporter activity"/>
    <property type="evidence" value="ECO:0007669"/>
    <property type="project" value="UniProtKB-KW"/>
</dbReference>
<organism evidence="9 10">
    <name type="scientific">Trichoplusia ni</name>
    <name type="common">Cabbage looper</name>
    <dbReference type="NCBI Taxonomy" id="7111"/>
    <lineage>
        <taxon>Eukaryota</taxon>
        <taxon>Metazoa</taxon>
        <taxon>Ecdysozoa</taxon>
        <taxon>Arthropoda</taxon>
        <taxon>Hexapoda</taxon>
        <taxon>Insecta</taxon>
        <taxon>Pterygota</taxon>
        <taxon>Neoptera</taxon>
        <taxon>Endopterygota</taxon>
        <taxon>Lepidoptera</taxon>
        <taxon>Glossata</taxon>
        <taxon>Ditrysia</taxon>
        <taxon>Noctuoidea</taxon>
        <taxon>Noctuidae</taxon>
        <taxon>Plusiinae</taxon>
        <taxon>Trichoplusia</taxon>
    </lineage>
</organism>
<evidence type="ECO:0000256" key="4">
    <source>
        <dbReference type="ARBA" id="ARBA00022692"/>
    </source>
</evidence>
<dbReference type="GeneID" id="113492727"/>
<feature type="transmembrane region" description="Helical" evidence="8">
    <location>
        <begin position="311"/>
        <end position="331"/>
    </location>
</feature>
<feature type="transmembrane region" description="Helical" evidence="8">
    <location>
        <begin position="522"/>
        <end position="543"/>
    </location>
</feature>
<proteinExistence type="inferred from homology"/>
<dbReference type="GO" id="GO:0006865">
    <property type="term" value="P:amino acid transport"/>
    <property type="evidence" value="ECO:0007669"/>
    <property type="project" value="TreeGrafter"/>
</dbReference>
<evidence type="ECO:0000256" key="8">
    <source>
        <dbReference type="SAM" id="Phobius"/>
    </source>
</evidence>
<keyword evidence="9" id="KW-1185">Reference proteome</keyword>
<evidence type="ECO:0000256" key="1">
    <source>
        <dbReference type="ARBA" id="ARBA00004141"/>
    </source>
</evidence>
<dbReference type="InterPro" id="IPR000175">
    <property type="entry name" value="Na/ntran_symport"/>
</dbReference>
<protein>
    <submittedName>
        <fullName evidence="10">Uncharacterized protein LOC113492727 isoform X1</fullName>
    </submittedName>
</protein>
<dbReference type="SUPFAM" id="SSF161070">
    <property type="entry name" value="SNF-like"/>
    <property type="match status" value="1"/>
</dbReference>
<evidence type="ECO:0000256" key="5">
    <source>
        <dbReference type="ARBA" id="ARBA00022847"/>
    </source>
</evidence>
<dbReference type="AlphaFoldDB" id="A0A7E5VCY0"/>
<keyword evidence="5" id="KW-0769">Symport</keyword>
<evidence type="ECO:0000313" key="9">
    <source>
        <dbReference type="Proteomes" id="UP000322000"/>
    </source>
</evidence>
<reference evidence="10" key="1">
    <citation type="submission" date="2025-08" db="UniProtKB">
        <authorList>
            <consortium name="RefSeq"/>
        </authorList>
    </citation>
    <scope>IDENTIFICATION</scope>
</reference>
<feature type="transmembrane region" description="Helical" evidence="8">
    <location>
        <begin position="80"/>
        <end position="100"/>
    </location>
</feature>
<keyword evidence="3" id="KW-0813">Transport</keyword>
<dbReference type="GO" id="GO:0035725">
    <property type="term" value="P:sodium ion transmembrane transport"/>
    <property type="evidence" value="ECO:0007669"/>
    <property type="project" value="TreeGrafter"/>
</dbReference>
<comment type="similarity">
    <text evidence="2">Belongs to the sodium:neurotransmitter symporter (SNF) (TC 2.A.22) family.</text>
</comment>
<dbReference type="PANTHER" id="PTHR11616:SF240">
    <property type="entry name" value="BLOATED TUBULES, ISOFORM B-RELATED"/>
    <property type="match status" value="1"/>
</dbReference>
<dbReference type="GO" id="GO:0005886">
    <property type="term" value="C:plasma membrane"/>
    <property type="evidence" value="ECO:0007669"/>
    <property type="project" value="TreeGrafter"/>
</dbReference>
<dbReference type="Pfam" id="PF00209">
    <property type="entry name" value="SNF"/>
    <property type="match status" value="1"/>
</dbReference>
<evidence type="ECO:0000256" key="7">
    <source>
        <dbReference type="ARBA" id="ARBA00023136"/>
    </source>
</evidence>